<dbReference type="GO" id="GO:0006355">
    <property type="term" value="P:regulation of DNA-templated transcription"/>
    <property type="evidence" value="ECO:0007669"/>
    <property type="project" value="UniProtKB-ARBA"/>
</dbReference>
<feature type="domain" description="PWWP" evidence="6">
    <location>
        <begin position="212"/>
        <end position="273"/>
    </location>
</feature>
<protein>
    <recommendedName>
        <fullName evidence="6">PWWP domain-containing protein</fullName>
    </recommendedName>
</protein>
<evidence type="ECO:0000256" key="5">
    <source>
        <dbReference type="SAM" id="MobiDB-lite"/>
    </source>
</evidence>
<evidence type="ECO:0000256" key="2">
    <source>
        <dbReference type="ARBA" id="ARBA00023163"/>
    </source>
</evidence>
<dbReference type="OrthoDB" id="62853at2759"/>
<feature type="region of interest" description="Disordered" evidence="5">
    <location>
        <begin position="1080"/>
        <end position="1158"/>
    </location>
</feature>
<name>A0A834YSU7_TETSI</name>
<dbReference type="SMART" id="SM00293">
    <property type="entry name" value="PWWP"/>
    <property type="match status" value="1"/>
</dbReference>
<organism evidence="7 8">
    <name type="scientific">Tetracentron sinense</name>
    <name type="common">Spur-leaf</name>
    <dbReference type="NCBI Taxonomy" id="13715"/>
    <lineage>
        <taxon>Eukaryota</taxon>
        <taxon>Viridiplantae</taxon>
        <taxon>Streptophyta</taxon>
        <taxon>Embryophyta</taxon>
        <taxon>Tracheophyta</taxon>
        <taxon>Spermatophyta</taxon>
        <taxon>Magnoliopsida</taxon>
        <taxon>Trochodendrales</taxon>
        <taxon>Trochodendraceae</taxon>
        <taxon>Tetracentron</taxon>
    </lineage>
</organism>
<dbReference type="Pfam" id="PF00855">
    <property type="entry name" value="PWWP"/>
    <property type="match status" value="1"/>
</dbReference>
<dbReference type="FunFam" id="2.30.30.140:FF:000115">
    <property type="entry name" value="Tudor/PWWP/MBT superfamily protein"/>
    <property type="match status" value="1"/>
</dbReference>
<dbReference type="Proteomes" id="UP000655225">
    <property type="component" value="Unassembled WGS sequence"/>
</dbReference>
<dbReference type="PANTHER" id="PTHR10688:SF5">
    <property type="entry name" value="PWWP DOMAIN-CONTAINING PROTEIN 1-RELATED"/>
    <property type="match status" value="1"/>
</dbReference>
<dbReference type="PANTHER" id="PTHR10688">
    <property type="entry name" value="PWWP DOMAIN-CONTAINING PROTEIN"/>
    <property type="match status" value="1"/>
</dbReference>
<dbReference type="CDD" id="cd05162">
    <property type="entry name" value="PWWP"/>
    <property type="match status" value="1"/>
</dbReference>
<dbReference type="InterPro" id="IPR000313">
    <property type="entry name" value="PWWP_dom"/>
</dbReference>
<evidence type="ECO:0000313" key="8">
    <source>
        <dbReference type="Proteomes" id="UP000655225"/>
    </source>
</evidence>
<proteinExistence type="inferred from homology"/>
<evidence type="ECO:0000313" key="7">
    <source>
        <dbReference type="EMBL" id="KAF8392606.1"/>
    </source>
</evidence>
<keyword evidence="1" id="KW-0805">Transcription regulation</keyword>
<dbReference type="SUPFAM" id="SSF63748">
    <property type="entry name" value="Tudor/PWWP/MBT"/>
    <property type="match status" value="1"/>
</dbReference>
<evidence type="ECO:0000256" key="1">
    <source>
        <dbReference type="ARBA" id="ARBA00023015"/>
    </source>
</evidence>
<dbReference type="PROSITE" id="PS50812">
    <property type="entry name" value="PWWP"/>
    <property type="match status" value="1"/>
</dbReference>
<dbReference type="GO" id="GO:0035098">
    <property type="term" value="C:ESC/E(Z) complex"/>
    <property type="evidence" value="ECO:0007669"/>
    <property type="project" value="UniProtKB-ARBA"/>
</dbReference>
<feature type="region of interest" description="Disordered" evidence="5">
    <location>
        <begin position="735"/>
        <end position="754"/>
    </location>
</feature>
<keyword evidence="2" id="KW-0804">Transcription</keyword>
<dbReference type="OMA" id="IDISHEM"/>
<gene>
    <name evidence="7" type="ORF">HHK36_022952</name>
</gene>
<dbReference type="InterPro" id="IPR052657">
    <property type="entry name" value="PDP_family_Arabidopsis"/>
</dbReference>
<keyword evidence="3" id="KW-0539">Nucleus</keyword>
<comment type="similarity">
    <text evidence="4">Belongs to the PDP family.</text>
</comment>
<dbReference type="GO" id="GO:2000028">
    <property type="term" value="P:regulation of photoperiodism, flowering"/>
    <property type="evidence" value="ECO:0007669"/>
    <property type="project" value="UniProtKB-ARBA"/>
</dbReference>
<keyword evidence="8" id="KW-1185">Reference proteome</keyword>
<feature type="region of interest" description="Disordered" evidence="5">
    <location>
        <begin position="884"/>
        <end position="936"/>
    </location>
</feature>
<sequence length="1287" mass="140687">MIYVMNNECGLDRNFDVVVGVEFPEPTRVSGDTLDEQRINCSNRVFHGGNDGEECCTMIVGSEETRVSSELDPGELESKVEVRASEGGVLGINLSGGSGGSALGNVEVDKRGSEEARVLSGFDFRDIDGKLEVRVSSEDGFSDQNTGTEHLIARIDGGAVVSFGETKVDAQMEERTVPDFDFSDSSFDEGATEMPGALGLETSKSLNYGFEAGDMVWGKVKSHPWWPGNIFNEAFALPSVQRMKREGHVLVAFFGDSSYGWFDPAELIPFEPHYAEKSRQTNSRNFVKAVEEAIDETRRRRALGLACYCRNPFNFRPTNVQGYYAVDMGDYEPGGVYSVKQIKRARDSFQPEEALSFVMRSALMPRNSEQSIDWIKNMTTVIAYRKAVFEEFDETYAQAFGLQPVRPSRNSMGVLDQASTVPSRAPLSGPLVIAEVLGKRKNSTKHLKVKDQSKKDKYLFKRRDEPNLTDLRADHISHDRASFLAPSAYKEGAAALSAGDYVFEKRAPSISMKPHVPGKQEGIGTVGRECVLSRGGTGKEAITIDKKLPVAELSMVDGQVNMSRVDSPAGLAFSFPMTQPPVYSSTLAAQGGPGHANTHQNKGMSFLQETKGSMGSDAGVGPMSTHLYGSDLLGKSESPGVIDGLPWTFRPEGESMVDLKNEETGKLFDTSEGLQHPKPRFPTTVEDLHGSDEVGESGCGMPNAKLPGRVIGTSIDGVVKKVKVLQHLGEGSSSRISITGEKKKKKKKRSGLGTSLDWQHKRLKAAEYEESVRKSAGKSIGKLLVPIENSHMDQQRKDDEAGSSFHPDSLVTPPVVDIGNTDFEIPQLLSDLLALALDPFHGVERNGPAIVRHVLLRFRSLVYQKSLDLAPPAEVDSFGVSATKSQASTGTSEPPPIKDVRNLHLASKPPKPLFRPSDPTKAGRKRSLSNRQEEISAKRLKKLNDLKSLAAEKKASNQKTLDVQREERKEMGVPVLAKPIKPDFVKKVEPPSRLAQPMMLVMKFPPRTTLPSVPELKARFARFGPLDHSATRVFWKTSTCRILFKHKSHAQTAHNYAVRNNSLFGNVKVKYSLRDLEVPEADLPESSKQRAEDASNQGPRFKLPGANDSGGGGGTRPAALMQRPLHQASQLKSCLKKPSGDESGLGPGPGPGPAMGVQRESPRVKFMLDGEESSRGEQLVVSSIADGIGGASSSSLAIDINTNNKFRKVNPQSLPPLLPLPPPRMYDFPKAAHHAHFSKVEARNNPNYNTPTNNIDISHEMLSLLLRCSHIVNDVNCSLGYTPYHPL</sequence>
<dbReference type="EMBL" id="JABCRI010000016">
    <property type="protein sequence ID" value="KAF8392606.1"/>
    <property type="molecule type" value="Genomic_DNA"/>
</dbReference>
<evidence type="ECO:0000256" key="3">
    <source>
        <dbReference type="ARBA" id="ARBA00023242"/>
    </source>
</evidence>
<accession>A0A834YSU7</accession>
<evidence type="ECO:0000259" key="6">
    <source>
        <dbReference type="PROSITE" id="PS50812"/>
    </source>
</evidence>
<dbReference type="Gene3D" id="2.30.30.140">
    <property type="match status" value="1"/>
</dbReference>
<comment type="caution">
    <text evidence="7">The sequence shown here is derived from an EMBL/GenBank/DDBJ whole genome shotgun (WGS) entry which is preliminary data.</text>
</comment>
<reference evidence="7 8" key="1">
    <citation type="submission" date="2020-04" db="EMBL/GenBank/DDBJ databases">
        <title>Plant Genome Project.</title>
        <authorList>
            <person name="Zhang R.-G."/>
        </authorList>
    </citation>
    <scope>NUCLEOTIDE SEQUENCE [LARGE SCALE GENOMIC DNA]</scope>
    <source>
        <strain evidence="7">YNK0</strain>
        <tissue evidence="7">Leaf</tissue>
    </source>
</reference>
<evidence type="ECO:0000256" key="4">
    <source>
        <dbReference type="ARBA" id="ARBA00060746"/>
    </source>
</evidence>